<dbReference type="SUPFAM" id="SSF52540">
    <property type="entry name" value="P-loop containing nucleoside triphosphate hydrolases"/>
    <property type="match status" value="1"/>
</dbReference>
<evidence type="ECO:0008006" key="3">
    <source>
        <dbReference type="Google" id="ProtNLM"/>
    </source>
</evidence>
<proteinExistence type="predicted"/>
<dbReference type="Proteomes" id="UP000269872">
    <property type="component" value="Unassembled WGS sequence"/>
</dbReference>
<protein>
    <recommendedName>
        <fullName evidence="3">Sulfotransferase</fullName>
    </recommendedName>
</protein>
<dbReference type="InterPro" id="IPR027417">
    <property type="entry name" value="P-loop_NTPase"/>
</dbReference>
<dbReference type="Gene3D" id="3.40.50.300">
    <property type="entry name" value="P-loop containing nucleotide triphosphate hydrolases"/>
    <property type="match status" value="1"/>
</dbReference>
<sequence length="492" mass="55485">MCSFNCVDSRFFICKYFLARICRTTSNYRANVLWAFDHGLAITTGSLLVRDNENTRLAFLRANEKKLRTTILSLFPEEAAAISGWVDSRLPVSWILGGPRCGTSAFKAALAKHPECLAMAGEHRMFFTLHGLNYPQADGDRESSLSVLDRKDMDDIKQMMLLLSSCGDELVEPNSQEVLRYAWEWAYRLPLQWTSTNFPPDVVVNAVQHAARIYLEGGTRDLSVLDALVLDMLATAYPDIDCAYYDLPGKSNAIASPWSIYKEKNNGPIIEISPYVIPRPRQLKTPSVKVTSLLLKASSDPFRINAMRSLFSEHQVKVARLSRNPLSSINGLMDGWAHHCFWQHDLSVELGADNPFSGWCFDLFEGWKDTVSSMSLVEVCSAQWLEPNKLITQAAHSKAPNEEWASFKFEDFARSDDGQVDMLKSAAEFLFGTGDYLMVDRFVAPSVNVTEPHKPGRWRKRSDVLMPILKSAQIIDLAREQGYDAEKLSCWI</sequence>
<accession>A0A3M6ETJ4</accession>
<comment type="caution">
    <text evidence="1">The sequence shown here is derived from an EMBL/GenBank/DDBJ whole genome shotgun (WGS) entry which is preliminary data.</text>
</comment>
<reference evidence="1 2" key="1">
    <citation type="submission" date="2018-08" db="EMBL/GenBank/DDBJ databases">
        <title>Recombination of ecologically and evolutionarily significant loci maintains genetic cohesion in the Pseudomonas syringae species complex.</title>
        <authorList>
            <person name="Dillon M."/>
            <person name="Thakur S."/>
            <person name="Almeida R.N.D."/>
            <person name="Weir B.S."/>
            <person name="Guttman D.S."/>
        </authorList>
    </citation>
    <scope>NUCLEOTIDE SEQUENCE [LARGE SCALE GENOMIC DNA]</scope>
    <source>
        <strain evidence="1 2">ICMP 7496</strain>
    </source>
</reference>
<evidence type="ECO:0000313" key="2">
    <source>
        <dbReference type="Proteomes" id="UP000269872"/>
    </source>
</evidence>
<dbReference type="EMBL" id="RBUY01000171">
    <property type="protein sequence ID" value="RMV71086.1"/>
    <property type="molecule type" value="Genomic_DNA"/>
</dbReference>
<dbReference type="AlphaFoldDB" id="A0A3M6ETJ4"/>
<name>A0A3M6ETJ4_9PSED</name>
<organism evidence="1 2">
    <name type="scientific">Pseudomonas caricapapayae</name>
    <dbReference type="NCBI Taxonomy" id="46678"/>
    <lineage>
        <taxon>Bacteria</taxon>
        <taxon>Pseudomonadati</taxon>
        <taxon>Pseudomonadota</taxon>
        <taxon>Gammaproteobacteria</taxon>
        <taxon>Pseudomonadales</taxon>
        <taxon>Pseudomonadaceae</taxon>
        <taxon>Pseudomonas</taxon>
    </lineage>
</organism>
<gene>
    <name evidence="1" type="ORF">ALP05_200187</name>
</gene>
<evidence type="ECO:0000313" key="1">
    <source>
        <dbReference type="EMBL" id="RMV71086.1"/>
    </source>
</evidence>